<feature type="transmembrane region" description="Helical" evidence="6">
    <location>
        <begin position="198"/>
        <end position="221"/>
    </location>
</feature>
<dbReference type="InterPro" id="IPR002781">
    <property type="entry name" value="TM_pro_TauE-like"/>
</dbReference>
<evidence type="ECO:0000256" key="5">
    <source>
        <dbReference type="ARBA" id="ARBA00023136"/>
    </source>
</evidence>
<evidence type="ECO:0000256" key="4">
    <source>
        <dbReference type="ARBA" id="ARBA00022989"/>
    </source>
</evidence>
<evidence type="ECO:0000256" key="1">
    <source>
        <dbReference type="ARBA" id="ARBA00004141"/>
    </source>
</evidence>
<dbReference type="InterPro" id="IPR051598">
    <property type="entry name" value="TSUP/Inactive_protease-like"/>
</dbReference>
<feature type="transmembrane region" description="Helical" evidence="6">
    <location>
        <begin position="233"/>
        <end position="253"/>
    </location>
</feature>
<comment type="similarity">
    <text evidence="2 6">Belongs to the 4-toluene sulfonate uptake permease (TSUP) (TC 2.A.102) family.</text>
</comment>
<dbReference type="AlphaFoldDB" id="A0AAI8TWI2"/>
<evidence type="ECO:0000256" key="6">
    <source>
        <dbReference type="RuleBase" id="RU363041"/>
    </source>
</evidence>
<keyword evidence="4 6" id="KW-1133">Transmembrane helix</keyword>
<dbReference type="Pfam" id="PF01925">
    <property type="entry name" value="TauE"/>
    <property type="match status" value="1"/>
</dbReference>
<dbReference type="EMBL" id="AP027452">
    <property type="protein sequence ID" value="BDY29812.1"/>
    <property type="molecule type" value="Genomic_DNA"/>
</dbReference>
<comment type="subcellular location">
    <subcellularLocation>
        <location evidence="6">Cell membrane</location>
        <topology evidence="6">Multi-pass membrane protein</topology>
    </subcellularLocation>
    <subcellularLocation>
        <location evidence="1">Membrane</location>
        <topology evidence="1">Multi-pass membrane protein</topology>
    </subcellularLocation>
</comment>
<feature type="transmembrane region" description="Helical" evidence="6">
    <location>
        <begin position="91"/>
        <end position="109"/>
    </location>
</feature>
<keyword evidence="6" id="KW-1003">Cell membrane</keyword>
<proteinExistence type="inferred from homology"/>
<feature type="transmembrane region" description="Helical" evidence="6">
    <location>
        <begin position="7"/>
        <end position="27"/>
    </location>
</feature>
<sequence length="254" mass="25910">MGVVSGVTTVLFGFGGGFVTVPAVYLATHGGDMHAAVATSTAVMIVNSGLATLDSARRHRILAQYLWPMALFIAAGAALGAYAALSAPERLLHWLFVAYLAVTIVDCLARRGFLSRQAGDSVPHELTRAESTLGGLLVGFVASFLGVGGSVMTVPFLRRKGADMAGATATANPLSLPVALCGSVVYASMGPAASSPGLVGHVNFAAGAALLAGSLPTITIVRRALTRRAIPDAVHAAMYVALLGAVLLLMAVIR</sequence>
<evidence type="ECO:0000313" key="8">
    <source>
        <dbReference type="Proteomes" id="UP001241092"/>
    </source>
</evidence>
<name>A0AAI8TWI2_MYCME</name>
<evidence type="ECO:0000256" key="3">
    <source>
        <dbReference type="ARBA" id="ARBA00022692"/>
    </source>
</evidence>
<accession>A0AAI8TWI2</accession>
<reference evidence="7" key="1">
    <citation type="submission" date="2023-03" db="EMBL/GenBank/DDBJ databases">
        <title>Draft genome sequence of a Mycolicibacterium mageritense strain H4_3_1 isolated from a hybrid biological-inorganic system reactor.</title>
        <authorList>
            <person name="Feng X."/>
            <person name="Kazama D."/>
            <person name="Sato K."/>
            <person name="Kobayashi H."/>
        </authorList>
    </citation>
    <scope>NUCLEOTIDE SEQUENCE</scope>
    <source>
        <strain evidence="7">H4_3_1</strain>
    </source>
</reference>
<dbReference type="PANTHER" id="PTHR43701">
    <property type="entry name" value="MEMBRANE TRANSPORTER PROTEIN MJ0441-RELATED"/>
    <property type="match status" value="1"/>
</dbReference>
<evidence type="ECO:0000256" key="2">
    <source>
        <dbReference type="ARBA" id="ARBA00009142"/>
    </source>
</evidence>
<keyword evidence="5 6" id="KW-0472">Membrane</keyword>
<dbReference type="Proteomes" id="UP001241092">
    <property type="component" value="Chromosome"/>
</dbReference>
<gene>
    <name evidence="7" type="ORF">hbim_03752</name>
</gene>
<feature type="transmembrane region" description="Helical" evidence="6">
    <location>
        <begin position="33"/>
        <end position="53"/>
    </location>
</feature>
<evidence type="ECO:0000313" key="7">
    <source>
        <dbReference type="EMBL" id="BDY29812.1"/>
    </source>
</evidence>
<dbReference type="GO" id="GO:0005886">
    <property type="term" value="C:plasma membrane"/>
    <property type="evidence" value="ECO:0007669"/>
    <property type="project" value="UniProtKB-SubCell"/>
</dbReference>
<organism evidence="7 8">
    <name type="scientific">Mycolicibacterium mageritense</name>
    <name type="common">Mycobacterium mageritense</name>
    <dbReference type="NCBI Taxonomy" id="53462"/>
    <lineage>
        <taxon>Bacteria</taxon>
        <taxon>Bacillati</taxon>
        <taxon>Actinomycetota</taxon>
        <taxon>Actinomycetes</taxon>
        <taxon>Mycobacteriales</taxon>
        <taxon>Mycobacteriaceae</taxon>
        <taxon>Mycolicibacterium</taxon>
    </lineage>
</organism>
<keyword evidence="3 6" id="KW-0812">Transmembrane</keyword>
<dbReference type="PANTHER" id="PTHR43701:SF2">
    <property type="entry name" value="MEMBRANE TRANSPORTER PROTEIN YJNA-RELATED"/>
    <property type="match status" value="1"/>
</dbReference>
<protein>
    <recommendedName>
        <fullName evidence="6">Probable membrane transporter protein</fullName>
    </recommendedName>
</protein>
<feature type="transmembrane region" description="Helical" evidence="6">
    <location>
        <begin position="65"/>
        <end position="85"/>
    </location>
</feature>
<feature type="transmembrane region" description="Helical" evidence="6">
    <location>
        <begin position="133"/>
        <end position="157"/>
    </location>
</feature>